<reference evidence="11 12" key="2">
    <citation type="submission" date="2018-09" db="EMBL/GenBank/DDBJ databases">
        <authorList>
            <person name="Tagini F."/>
        </authorList>
    </citation>
    <scope>NUCLEOTIDE SEQUENCE [LARGE SCALE GENOMIC DNA]</scope>
    <source>
        <strain evidence="9 11">MK4</strain>
        <strain evidence="8 12">MK42</strain>
    </source>
</reference>
<dbReference type="EMBL" id="UPHM01000008">
    <property type="protein sequence ID" value="VAZ87449.1"/>
    <property type="molecule type" value="Genomic_DNA"/>
</dbReference>
<evidence type="ECO:0000256" key="4">
    <source>
        <dbReference type="ARBA" id="ARBA00022679"/>
    </source>
</evidence>
<dbReference type="Proteomes" id="UP000192335">
    <property type="component" value="Unassembled WGS sequence"/>
</dbReference>
<evidence type="ECO:0000256" key="2">
    <source>
        <dbReference type="ARBA" id="ARBA00008138"/>
    </source>
</evidence>
<dbReference type="NCBIfam" id="TIGR00027">
    <property type="entry name" value="mthyl_TIGR00027"/>
    <property type="match status" value="1"/>
</dbReference>
<dbReference type="GO" id="GO:0032259">
    <property type="term" value="P:methylation"/>
    <property type="evidence" value="ECO:0007669"/>
    <property type="project" value="UniProtKB-KW"/>
</dbReference>
<evidence type="ECO:0000313" key="8">
    <source>
        <dbReference type="EMBL" id="VAZ81797.1"/>
    </source>
</evidence>
<keyword evidence="3 6" id="KW-0489">Methyltransferase</keyword>
<evidence type="ECO:0000256" key="1">
    <source>
        <dbReference type="ARBA" id="ARBA00003907"/>
    </source>
</evidence>
<evidence type="ECO:0000256" key="3">
    <source>
        <dbReference type="ARBA" id="ARBA00022603"/>
    </source>
</evidence>
<organism evidence="8 12">
    <name type="scientific">Mycobacterium persicum</name>
    <dbReference type="NCBI Taxonomy" id="1487726"/>
    <lineage>
        <taxon>Bacteria</taxon>
        <taxon>Bacillati</taxon>
        <taxon>Actinomycetota</taxon>
        <taxon>Actinomycetes</taxon>
        <taxon>Mycobacteriales</taxon>
        <taxon>Mycobacteriaceae</taxon>
        <taxon>Mycobacterium</taxon>
    </lineage>
</organism>
<dbReference type="PANTHER" id="PTHR43619">
    <property type="entry name" value="S-ADENOSYL-L-METHIONINE-DEPENDENT METHYLTRANSFERASE YKTD-RELATED"/>
    <property type="match status" value="1"/>
</dbReference>
<dbReference type="GeneID" id="66599118"/>
<dbReference type="Pfam" id="PF04072">
    <property type="entry name" value="LCM"/>
    <property type="match status" value="1"/>
</dbReference>
<dbReference type="Proteomes" id="UP000271464">
    <property type="component" value="Unassembled WGS sequence"/>
</dbReference>
<dbReference type="EMBL" id="UPHL01000020">
    <property type="protein sequence ID" value="VAZ81797.1"/>
    <property type="molecule type" value="Genomic_DNA"/>
</dbReference>
<evidence type="ECO:0000313" key="7">
    <source>
        <dbReference type="EMBL" id="ORC08084.1"/>
    </source>
</evidence>
<protein>
    <recommendedName>
        <fullName evidence="6">S-adenosyl-L-methionine-dependent methyltransferase</fullName>
        <ecNumber evidence="6">2.1.1.-</ecNumber>
    </recommendedName>
</protein>
<comment type="similarity">
    <text evidence="2 6">Belongs to the UPF0677 family.</text>
</comment>
<evidence type="ECO:0000313" key="11">
    <source>
        <dbReference type="Proteomes" id="UP000271464"/>
    </source>
</evidence>
<dbReference type="InterPro" id="IPR011610">
    <property type="entry name" value="SAM_mthyl_Trfase_ML2640-like"/>
</dbReference>
<dbReference type="Gene3D" id="3.40.50.150">
    <property type="entry name" value="Vaccinia Virus protein VP39"/>
    <property type="match status" value="1"/>
</dbReference>
<comment type="function">
    <text evidence="1 6">Exhibits S-adenosyl-L-methionine-dependent methyltransferase activity.</text>
</comment>
<keyword evidence="4 8" id="KW-0808">Transferase</keyword>
<keyword evidence="11" id="KW-1185">Reference proteome</keyword>
<dbReference type="InterPro" id="IPR007213">
    <property type="entry name" value="Ppm1/Ppm2/Tcmp"/>
</dbReference>
<comment type="caution">
    <text evidence="8">The sequence shown here is derived from an EMBL/GenBank/DDBJ whole genome shotgun (WGS) entry which is preliminary data.</text>
</comment>
<dbReference type="EMBL" id="MWQA01000001">
    <property type="protein sequence ID" value="ORC08084.1"/>
    <property type="molecule type" value="Genomic_DNA"/>
</dbReference>
<evidence type="ECO:0000256" key="6">
    <source>
        <dbReference type="RuleBase" id="RU362030"/>
    </source>
</evidence>
<evidence type="ECO:0000313" key="12">
    <source>
        <dbReference type="Proteomes" id="UP000279331"/>
    </source>
</evidence>
<evidence type="ECO:0000313" key="10">
    <source>
        <dbReference type="Proteomes" id="UP000192335"/>
    </source>
</evidence>
<name>A0A1X0LB98_9MYCO</name>
<dbReference type="GO" id="GO:0008168">
    <property type="term" value="F:methyltransferase activity"/>
    <property type="evidence" value="ECO:0007669"/>
    <property type="project" value="UniProtKB-UniRule"/>
</dbReference>
<dbReference type="AlphaFoldDB" id="A0A1X0LB98"/>
<keyword evidence="5 6" id="KW-0949">S-adenosyl-L-methionine</keyword>
<dbReference type="Proteomes" id="UP000279331">
    <property type="component" value="Unassembled WGS sequence"/>
</dbReference>
<sequence>MVRTDDDDWDPATGVGVTATFGATARAVAAGAGLLNDPFAEPLVRAAGVPYFTRIIDGDLGEADQDNQADSADNRTTAGLIDILVTHTRFLDGFLAEAGRAGIRQAVILGSGLDARPYRLWWPPGTTVYEIDQPRVIEFKTGLLHGLGVKPTAHRRAVGIDLRQDWLAALWRVGFDADQPTVWIAENLLVGYLPPGGQQRLLNDLTAVSAVGSRFAADHMPTWTPLQQKAGRAFVDRWRRFGLDVDLAALTYPGEYRYLPEWLASNGWKTVERDVVELFAAMGMPGHWSVRPRDVAITPRYVTATRV</sequence>
<dbReference type="InterPro" id="IPR029063">
    <property type="entry name" value="SAM-dependent_MTases_sf"/>
</dbReference>
<dbReference type="PANTHER" id="PTHR43619:SF2">
    <property type="entry name" value="S-ADENOSYL-L-METHIONINE-DEPENDENT METHYLTRANSFERASES SUPERFAMILY PROTEIN"/>
    <property type="match status" value="1"/>
</dbReference>
<evidence type="ECO:0000256" key="5">
    <source>
        <dbReference type="ARBA" id="ARBA00022691"/>
    </source>
</evidence>
<dbReference type="EC" id="2.1.1.-" evidence="6"/>
<dbReference type="OrthoDB" id="9806164at2"/>
<proteinExistence type="inferred from homology"/>
<reference evidence="7 10" key="1">
    <citation type="submission" date="2017-02" db="EMBL/GenBank/DDBJ databases">
        <title>Mycobacterium kansasii genomes.</title>
        <authorList>
            <person name="Borowka P."/>
            <person name="Strapagiel D."/>
            <person name="Marciniak B."/>
            <person name="Lach J."/>
            <person name="Bakula Z."/>
            <person name="Van Ingen J."/>
            <person name="Safianowska A."/>
            <person name="Brzostek A."/>
            <person name="Dziadek J."/>
            <person name="Jagielski T."/>
        </authorList>
    </citation>
    <scope>NUCLEOTIDE SEQUENCE [LARGE SCALE GENOMIC DNA]</scope>
    <source>
        <strain evidence="7 10">12MK</strain>
    </source>
</reference>
<evidence type="ECO:0000313" key="9">
    <source>
        <dbReference type="EMBL" id="VAZ87449.1"/>
    </source>
</evidence>
<gene>
    <name evidence="7" type="ORF">B4U45_17260</name>
    <name evidence="8" type="ORF">LAUMK42_00600</name>
    <name evidence="9" type="ORF">LAUMK4_00387</name>
</gene>
<dbReference type="RefSeq" id="WP_075546304.1">
    <property type="nucleotide sequence ID" value="NZ_CADEAW010000014.1"/>
</dbReference>
<accession>A0A1X0LB98</accession>
<dbReference type="SUPFAM" id="SSF53335">
    <property type="entry name" value="S-adenosyl-L-methionine-dependent methyltransferases"/>
    <property type="match status" value="1"/>
</dbReference>